<dbReference type="Pfam" id="PF00226">
    <property type="entry name" value="DnaJ"/>
    <property type="match status" value="1"/>
</dbReference>
<feature type="compositionally biased region" description="Basic residues" evidence="6">
    <location>
        <begin position="252"/>
        <end position="269"/>
    </location>
</feature>
<evidence type="ECO:0000256" key="2">
    <source>
        <dbReference type="ARBA" id="ARBA00040158"/>
    </source>
</evidence>
<evidence type="ECO:0000313" key="9">
    <source>
        <dbReference type="EMBL" id="KAF7494973.1"/>
    </source>
</evidence>
<dbReference type="PANTHER" id="PTHR44360:SF1">
    <property type="entry name" value="DNAJ HOMOLOG SUBFAMILY B MEMBER 9"/>
    <property type="match status" value="1"/>
</dbReference>
<feature type="compositionally biased region" description="Low complexity" evidence="6">
    <location>
        <begin position="196"/>
        <end position="215"/>
    </location>
</feature>
<keyword evidence="1" id="KW-0143">Chaperone</keyword>
<dbReference type="EnsemblMetazoa" id="SSS_2586s_mrna">
    <property type="protein sequence ID" value="KAF7494973.1"/>
    <property type="gene ID" value="SSS_2586"/>
</dbReference>
<reference evidence="9" key="2">
    <citation type="submission" date="2020-01" db="EMBL/GenBank/DDBJ databases">
        <authorList>
            <person name="Korhonen P.K.K."/>
            <person name="Guangxu M.G."/>
            <person name="Wang T.W."/>
            <person name="Stroehlein A.J.S."/>
            <person name="Young N.D."/>
            <person name="Ang C.-S.A."/>
            <person name="Fernando D.W.F."/>
            <person name="Lu H.L."/>
            <person name="Taylor S.T."/>
            <person name="Ehtesham M.E.M."/>
            <person name="Najaraj S.H.N."/>
            <person name="Harsha G.H.G."/>
            <person name="Madugundu A.M."/>
            <person name="Renuse S.R."/>
            <person name="Holt D.H."/>
            <person name="Pandey A.P."/>
            <person name="Papenfuss A.P."/>
            <person name="Gasser R.B.G."/>
            <person name="Fischer K.F."/>
        </authorList>
    </citation>
    <scope>NUCLEOTIDE SEQUENCE</scope>
    <source>
        <strain evidence="9">SSS_KF_BRIS2020</strain>
    </source>
</reference>
<sequence>MKQTFHVLSIAMILELIVFVTLPLLSTIDSTGKQNYYEILGVKKDATESEIKKAFRKLAVKYHPDKNKDPDAEEKFRQIATAYDVLSDKTKRQQYDRFGETDSMAHRFENTNLKDMFANFEDLFEMFHHHDPFESLHRHQSSSFGANSFFFSHSVFDDNDDGDHLFSRSSHHSSSSDYFTNPLHGFMNMFDHNHQNDPYQHQHYQQQQKQQQNNHHGSHWGSQDTFFGNLFGGGDSGHGEHDEFFDIFNDGHHHHHHHHHHPEQRQCHKVVKQQGDIVYSYTECH</sequence>
<reference evidence="10" key="3">
    <citation type="submission" date="2022-06" db="UniProtKB">
        <authorList>
            <consortium name="EnsemblMetazoa"/>
        </authorList>
    </citation>
    <scope>IDENTIFICATION</scope>
</reference>
<feature type="region of interest" description="Disordered" evidence="6">
    <location>
        <begin position="242"/>
        <end position="269"/>
    </location>
</feature>
<dbReference type="OrthoDB" id="552049at2759"/>
<dbReference type="Gene3D" id="1.10.287.110">
    <property type="entry name" value="DnaJ domain"/>
    <property type="match status" value="1"/>
</dbReference>
<evidence type="ECO:0000256" key="3">
    <source>
        <dbReference type="ARBA" id="ARBA00041533"/>
    </source>
</evidence>
<feature type="region of interest" description="Disordered" evidence="6">
    <location>
        <begin position="192"/>
        <end position="219"/>
    </location>
</feature>
<keyword evidence="7" id="KW-1133">Transmembrane helix</keyword>
<evidence type="ECO:0000256" key="4">
    <source>
        <dbReference type="ARBA" id="ARBA00045428"/>
    </source>
</evidence>
<dbReference type="SUPFAM" id="SSF46565">
    <property type="entry name" value="Chaperone J-domain"/>
    <property type="match status" value="1"/>
</dbReference>
<dbReference type="PANTHER" id="PTHR44360">
    <property type="entry name" value="DNAJ HOMOLOG SUBFAMILY B MEMBER 9"/>
    <property type="match status" value="1"/>
</dbReference>
<dbReference type="InterPro" id="IPR001623">
    <property type="entry name" value="DnaJ_domain"/>
</dbReference>
<organism evidence="9">
    <name type="scientific">Sarcoptes scabiei</name>
    <name type="common">Itch mite</name>
    <name type="synonym">Acarus scabiei</name>
    <dbReference type="NCBI Taxonomy" id="52283"/>
    <lineage>
        <taxon>Eukaryota</taxon>
        <taxon>Metazoa</taxon>
        <taxon>Ecdysozoa</taxon>
        <taxon>Arthropoda</taxon>
        <taxon>Chelicerata</taxon>
        <taxon>Arachnida</taxon>
        <taxon>Acari</taxon>
        <taxon>Acariformes</taxon>
        <taxon>Sarcoptiformes</taxon>
        <taxon>Astigmata</taxon>
        <taxon>Psoroptidia</taxon>
        <taxon>Sarcoptoidea</taxon>
        <taxon>Sarcoptidae</taxon>
        <taxon>Sarcoptinae</taxon>
        <taxon>Sarcoptes</taxon>
    </lineage>
</organism>
<evidence type="ECO:0000313" key="10">
    <source>
        <dbReference type="EnsemblMetazoa" id="KAF7494973.1"/>
    </source>
</evidence>
<dbReference type="InterPro" id="IPR051948">
    <property type="entry name" value="Hsp70_co-chaperone_J-domain"/>
</dbReference>
<evidence type="ECO:0000256" key="6">
    <source>
        <dbReference type="SAM" id="MobiDB-lite"/>
    </source>
</evidence>
<dbReference type="Proteomes" id="UP000070412">
    <property type="component" value="Unassembled WGS sequence"/>
</dbReference>
<dbReference type="InterPro" id="IPR036869">
    <property type="entry name" value="J_dom_sf"/>
</dbReference>
<dbReference type="PRINTS" id="PR00625">
    <property type="entry name" value="JDOMAIN"/>
</dbReference>
<dbReference type="EMBL" id="WVUK01000051">
    <property type="protein sequence ID" value="KAF7494973.1"/>
    <property type="molecule type" value="Genomic_DNA"/>
</dbReference>
<dbReference type="GO" id="GO:0051787">
    <property type="term" value="F:misfolded protein binding"/>
    <property type="evidence" value="ECO:0007669"/>
    <property type="project" value="TreeGrafter"/>
</dbReference>
<evidence type="ECO:0000256" key="5">
    <source>
        <dbReference type="ARBA" id="ARBA00046365"/>
    </source>
</evidence>
<evidence type="ECO:0000256" key="7">
    <source>
        <dbReference type="SAM" id="Phobius"/>
    </source>
</evidence>
<feature type="domain" description="J" evidence="8">
    <location>
        <begin position="35"/>
        <end position="99"/>
    </location>
</feature>
<keyword evidence="7" id="KW-0472">Membrane</keyword>
<dbReference type="PROSITE" id="PS50076">
    <property type="entry name" value="DNAJ_2"/>
    <property type="match status" value="1"/>
</dbReference>
<reference evidence="11" key="1">
    <citation type="journal article" date="2020" name="PLoS Negl. Trop. Dis.">
        <title>High-quality nuclear genome for Sarcoptes scabiei-A critical resource for a neglected parasite.</title>
        <authorList>
            <person name="Korhonen P.K."/>
            <person name="Gasser R.B."/>
            <person name="Ma G."/>
            <person name="Wang T."/>
            <person name="Stroehlein A.J."/>
            <person name="Young N.D."/>
            <person name="Ang C.S."/>
            <person name="Fernando D.D."/>
            <person name="Lu H.C."/>
            <person name="Taylor S."/>
            <person name="Reynolds S.L."/>
            <person name="Mofiz E."/>
            <person name="Najaraj S.H."/>
            <person name="Gowda H."/>
            <person name="Madugundu A."/>
            <person name="Renuse S."/>
            <person name="Holt D."/>
            <person name="Pandey A."/>
            <person name="Papenfuss A.T."/>
            <person name="Fischer K."/>
        </authorList>
    </citation>
    <scope>NUCLEOTIDE SEQUENCE [LARGE SCALE GENOMIC DNA]</scope>
</reference>
<gene>
    <name evidence="9" type="ORF">SSS_2586</name>
</gene>
<keyword evidence="11" id="KW-1185">Reference proteome</keyword>
<dbReference type="PROSITE" id="PS00636">
    <property type="entry name" value="DNAJ_1"/>
    <property type="match status" value="1"/>
</dbReference>
<dbReference type="InterPro" id="IPR018253">
    <property type="entry name" value="DnaJ_domain_CS"/>
</dbReference>
<dbReference type="GO" id="GO:0036503">
    <property type="term" value="P:ERAD pathway"/>
    <property type="evidence" value="ECO:0007669"/>
    <property type="project" value="TreeGrafter"/>
</dbReference>
<proteinExistence type="predicted"/>
<accession>A0A834RE07</accession>
<dbReference type="GO" id="GO:0051087">
    <property type="term" value="F:protein-folding chaperone binding"/>
    <property type="evidence" value="ECO:0007669"/>
    <property type="project" value="TreeGrafter"/>
</dbReference>
<dbReference type="GO" id="GO:0005783">
    <property type="term" value="C:endoplasmic reticulum"/>
    <property type="evidence" value="ECO:0007669"/>
    <property type="project" value="TreeGrafter"/>
</dbReference>
<dbReference type="AlphaFoldDB" id="A0A834RE07"/>
<name>A0A834RE07_SARSC</name>
<comment type="subunit">
    <text evidence="5">Interacts with HSPA5/BiP; interaction is direct. Interacts with ERN1/IRE1 (via the luminal region). Interacts with DERL1.</text>
</comment>
<protein>
    <recommendedName>
        <fullName evidence="2">DnaJ homolog subfamily B member 9</fullName>
    </recommendedName>
    <alternativeName>
        <fullName evidence="3">Endoplasmic reticulum DNA J domain-containing protein 4</fullName>
    </alternativeName>
</protein>
<comment type="function">
    <text evidence="4">Co-chaperone for Hsp70 protein HSPA5/BiP that acts as a key repressor of the ERN1/IRE1-mediated unfolded protein response (UPR). J domain-containing co-chaperones stimulate the ATPase activity of Hsp70 proteins and are required for efficient substrate recognition by Hsp70 proteins. In the unstressed endoplasmic reticulum, interacts with the luminal region of ERN1/IRE1 and selectively recruits HSPA5/BiP: HSPA5/BiP disrupts the dimerization of the active ERN1/IRE1 luminal region, thereby inactivating ERN1/IRE1. Also involved in endoplasmic reticulum-associated degradation (ERAD) of misfolded proteins. Required for survival of B-cell progenitors and normal antibody production.</text>
</comment>
<keyword evidence="7" id="KW-0812">Transmembrane</keyword>
<evidence type="ECO:0000256" key="1">
    <source>
        <dbReference type="ARBA" id="ARBA00023186"/>
    </source>
</evidence>
<dbReference type="SMART" id="SM00271">
    <property type="entry name" value="DnaJ"/>
    <property type="match status" value="1"/>
</dbReference>
<evidence type="ECO:0000313" key="11">
    <source>
        <dbReference type="Proteomes" id="UP000070412"/>
    </source>
</evidence>
<dbReference type="CDD" id="cd06257">
    <property type="entry name" value="DnaJ"/>
    <property type="match status" value="1"/>
</dbReference>
<feature type="transmembrane region" description="Helical" evidence="7">
    <location>
        <begin position="7"/>
        <end position="25"/>
    </location>
</feature>
<evidence type="ECO:0000259" key="8">
    <source>
        <dbReference type="PROSITE" id="PS50076"/>
    </source>
</evidence>